<proteinExistence type="predicted"/>
<sequence length="377" mass="39098">MASSTPKRTDTISGSLSRPASPAPAKSFRNRLTTVARRASTGLSFSQVGKLSRSSSKNSLKLDTARAQTPPPEEVHHAVSPVAESPAREAAADTEAAPVGPSPLANVAATAESALEPASPPAVAEPIPLTTSPEQAPVALPSQPPAHASEPFGFSDPIPTSAPEPIVLNSPVIMPQDAPAPVEQEPALPEPSPEPALPPLAAEPPAPGVIEDPRPDYFSYSDSVVPTVTSTAAPAPVVEPAPTGPQVADPPTVSHVPLPSDDATFAWSEEPALGHEASHSSFSEPAPHAVEPSTQSGNLSSKPSKSSLTSSYGQLIPDQTRGRSSSVRFSDDPFADQYAAEVQTMSMPSAETVTMPSADTVTMPECVRHRYLFCYPC</sequence>
<protein>
    <submittedName>
        <fullName evidence="2">Uncharacterized protein</fullName>
    </submittedName>
</protein>
<feature type="compositionally biased region" description="Pro residues" evidence="1">
    <location>
        <begin position="188"/>
        <end position="207"/>
    </location>
</feature>
<dbReference type="AlphaFoldDB" id="A0A371DSA5"/>
<feature type="region of interest" description="Disordered" evidence="1">
    <location>
        <begin position="234"/>
        <end position="330"/>
    </location>
</feature>
<feature type="compositionally biased region" description="Low complexity" evidence="1">
    <location>
        <begin position="108"/>
        <end position="128"/>
    </location>
</feature>
<evidence type="ECO:0000256" key="1">
    <source>
        <dbReference type="SAM" id="MobiDB-lite"/>
    </source>
</evidence>
<reference evidence="2 3" key="1">
    <citation type="journal article" date="2018" name="Biotechnol. Biofuels">
        <title>Integrative visual omics of the white-rot fungus Polyporus brumalis exposes the biotechnological potential of its oxidative enzymes for delignifying raw plant biomass.</title>
        <authorList>
            <person name="Miyauchi S."/>
            <person name="Rancon A."/>
            <person name="Drula E."/>
            <person name="Hage H."/>
            <person name="Chaduli D."/>
            <person name="Favel A."/>
            <person name="Grisel S."/>
            <person name="Henrissat B."/>
            <person name="Herpoel-Gimbert I."/>
            <person name="Ruiz-Duenas F.J."/>
            <person name="Chevret D."/>
            <person name="Hainaut M."/>
            <person name="Lin J."/>
            <person name="Wang M."/>
            <person name="Pangilinan J."/>
            <person name="Lipzen A."/>
            <person name="Lesage-Meessen L."/>
            <person name="Navarro D."/>
            <person name="Riley R."/>
            <person name="Grigoriev I.V."/>
            <person name="Zhou S."/>
            <person name="Raouche S."/>
            <person name="Rosso M.N."/>
        </authorList>
    </citation>
    <scope>NUCLEOTIDE SEQUENCE [LARGE SCALE GENOMIC DNA]</scope>
    <source>
        <strain evidence="2 3">BRFM 1820</strain>
    </source>
</reference>
<evidence type="ECO:0000313" key="3">
    <source>
        <dbReference type="Proteomes" id="UP000256964"/>
    </source>
</evidence>
<feature type="compositionally biased region" description="Low complexity" evidence="1">
    <location>
        <begin position="50"/>
        <end position="62"/>
    </location>
</feature>
<keyword evidence="3" id="KW-1185">Reference proteome</keyword>
<dbReference type="EMBL" id="KZ857382">
    <property type="protein sequence ID" value="RDX55384.1"/>
    <property type="molecule type" value="Genomic_DNA"/>
</dbReference>
<evidence type="ECO:0000313" key="2">
    <source>
        <dbReference type="EMBL" id="RDX55384.1"/>
    </source>
</evidence>
<dbReference type="Proteomes" id="UP000256964">
    <property type="component" value="Unassembled WGS sequence"/>
</dbReference>
<organism evidence="2 3">
    <name type="scientific">Lentinus brumalis</name>
    <dbReference type="NCBI Taxonomy" id="2498619"/>
    <lineage>
        <taxon>Eukaryota</taxon>
        <taxon>Fungi</taxon>
        <taxon>Dikarya</taxon>
        <taxon>Basidiomycota</taxon>
        <taxon>Agaricomycotina</taxon>
        <taxon>Agaricomycetes</taxon>
        <taxon>Polyporales</taxon>
        <taxon>Polyporaceae</taxon>
        <taxon>Lentinus</taxon>
    </lineage>
</organism>
<dbReference type="STRING" id="139420.A0A371DSA5"/>
<feature type="compositionally biased region" description="Low complexity" evidence="1">
    <location>
        <begin position="296"/>
        <end position="311"/>
    </location>
</feature>
<feature type="region of interest" description="Disordered" evidence="1">
    <location>
        <begin position="1"/>
        <end position="222"/>
    </location>
</feature>
<accession>A0A371DSA5</accession>
<dbReference type="OrthoDB" id="2754984at2759"/>
<gene>
    <name evidence="2" type="ORF">OH76DRAFT_737171</name>
</gene>
<name>A0A371DSA5_9APHY</name>
<feature type="compositionally biased region" description="Polar residues" evidence="1">
    <location>
        <begin position="1"/>
        <end position="18"/>
    </location>
</feature>